<dbReference type="RefSeq" id="WP_026797579.1">
    <property type="nucleotide sequence ID" value="NZ_BJCD01000040.1"/>
</dbReference>
<evidence type="ECO:0008006" key="3">
    <source>
        <dbReference type="Google" id="ProtNLM"/>
    </source>
</evidence>
<sequence>MQFEWDEAKRSENIAKHRIDFADVSEMFDRPMLTELDPRTDYGEDRWIGIGFLRNGVAVVVWTERQDDIIRIISARKANRYERQRFEQYLSY</sequence>
<dbReference type="Gene3D" id="3.10.450.530">
    <property type="entry name" value="Ribonuclease toxin, BrnT, of type II toxin-antitoxin system"/>
    <property type="match status" value="1"/>
</dbReference>
<dbReference type="Pfam" id="PF04365">
    <property type="entry name" value="BrnT_toxin"/>
    <property type="match status" value="1"/>
</dbReference>
<organism evidence="1 2">
    <name type="scientific">Planktothrix agardhii CCAP 1459/11A</name>
    <dbReference type="NCBI Taxonomy" id="282420"/>
    <lineage>
        <taxon>Bacteria</taxon>
        <taxon>Bacillati</taxon>
        <taxon>Cyanobacteriota</taxon>
        <taxon>Cyanophyceae</taxon>
        <taxon>Oscillatoriophycideae</taxon>
        <taxon>Oscillatoriales</taxon>
        <taxon>Microcoleaceae</taxon>
        <taxon>Planktothrix</taxon>
    </lineage>
</organism>
<evidence type="ECO:0000313" key="1">
    <source>
        <dbReference type="EMBL" id="GDZ94103.1"/>
    </source>
</evidence>
<dbReference type="EMBL" id="BJCD01000040">
    <property type="protein sequence ID" value="GDZ94103.1"/>
    <property type="molecule type" value="Genomic_DNA"/>
</dbReference>
<protein>
    <recommendedName>
        <fullName evidence="3">BrnT family toxin</fullName>
    </recommendedName>
</protein>
<reference evidence="2" key="1">
    <citation type="submission" date="2019-02" db="EMBL/GenBank/DDBJ databases">
        <title>Draft genome sequence of Planktothrix agardhii NIES-905.</title>
        <authorList>
            <person name="Yamaguchi H."/>
            <person name="Suzuki S."/>
            <person name="Kawachi M."/>
        </authorList>
    </citation>
    <scope>NUCLEOTIDE SEQUENCE [LARGE SCALE GENOMIC DNA]</scope>
    <source>
        <strain evidence="2">CCAP 1459/11A</strain>
    </source>
</reference>
<dbReference type="InterPro" id="IPR007460">
    <property type="entry name" value="BrnT_toxin"/>
</dbReference>
<gene>
    <name evidence="1" type="ORF">PA905_20530</name>
</gene>
<dbReference type="InterPro" id="IPR038573">
    <property type="entry name" value="BrnT_sf"/>
</dbReference>
<dbReference type="AlphaFoldDB" id="A0A4P5ZFC4"/>
<name>A0A4P5ZFC4_PLAAG</name>
<accession>A0A4P5ZFC4</accession>
<evidence type="ECO:0000313" key="2">
    <source>
        <dbReference type="Proteomes" id="UP000299794"/>
    </source>
</evidence>
<dbReference type="Proteomes" id="UP000299794">
    <property type="component" value="Unassembled WGS sequence"/>
</dbReference>
<proteinExistence type="predicted"/>
<comment type="caution">
    <text evidence="1">The sequence shown here is derived from an EMBL/GenBank/DDBJ whole genome shotgun (WGS) entry which is preliminary data.</text>
</comment>